<dbReference type="Pfam" id="PF12796">
    <property type="entry name" value="Ank_2"/>
    <property type="match status" value="2"/>
</dbReference>
<dbReference type="SMART" id="SM00248">
    <property type="entry name" value="ANK"/>
    <property type="match status" value="3"/>
</dbReference>
<reference evidence="4" key="1">
    <citation type="submission" date="2017-05" db="UniProtKB">
        <authorList>
            <consortium name="EnsemblMetazoa"/>
        </authorList>
    </citation>
    <scope>IDENTIFICATION</scope>
</reference>
<keyword evidence="2 3" id="KW-0040">ANK repeat</keyword>
<dbReference type="Gene3D" id="1.25.40.20">
    <property type="entry name" value="Ankyrin repeat-containing domain"/>
    <property type="match status" value="1"/>
</dbReference>
<keyword evidence="1" id="KW-0677">Repeat</keyword>
<dbReference type="OrthoDB" id="194358at2759"/>
<sequence length="151" mass="16597">MVLILNGKDRLLLEGPPILYTGLYFLNGGHSPLSIAAYSNRTEVVRLLLSSGANVDAVNEDNRSALFWSAIFGHITAMEVLLDYKADFNLLTKKSKSTVLMIATNAGRLDIVKLLVSRGASWKVVNKDGLTALDVAKQEKHEHLIQYLSSL</sequence>
<evidence type="ECO:0000256" key="3">
    <source>
        <dbReference type="PROSITE-ProRule" id="PRU00023"/>
    </source>
</evidence>
<organism evidence="4">
    <name type="scientific">Amphimedon queenslandica</name>
    <name type="common">Sponge</name>
    <dbReference type="NCBI Taxonomy" id="400682"/>
    <lineage>
        <taxon>Eukaryota</taxon>
        <taxon>Metazoa</taxon>
        <taxon>Porifera</taxon>
        <taxon>Demospongiae</taxon>
        <taxon>Heteroscleromorpha</taxon>
        <taxon>Haplosclerida</taxon>
        <taxon>Niphatidae</taxon>
        <taxon>Amphimedon</taxon>
    </lineage>
</organism>
<accession>A0A1X7V8P9</accession>
<dbReference type="EnsemblMetazoa" id="Aqu2.1.36391_001">
    <property type="protein sequence ID" value="Aqu2.1.36391_001"/>
    <property type="gene ID" value="Aqu2.1.36391"/>
</dbReference>
<feature type="repeat" description="ANK" evidence="3">
    <location>
        <begin position="28"/>
        <end position="60"/>
    </location>
</feature>
<evidence type="ECO:0000313" key="4">
    <source>
        <dbReference type="EnsemblMetazoa" id="Aqu2.1.36391_001"/>
    </source>
</evidence>
<dbReference type="InParanoid" id="A0A1X7V8P9"/>
<dbReference type="SUPFAM" id="SSF48403">
    <property type="entry name" value="Ankyrin repeat"/>
    <property type="match status" value="1"/>
</dbReference>
<dbReference type="PANTHER" id="PTHR24198:SF165">
    <property type="entry name" value="ANKYRIN REPEAT-CONTAINING PROTEIN-RELATED"/>
    <property type="match status" value="1"/>
</dbReference>
<protein>
    <submittedName>
        <fullName evidence="4">Uncharacterized protein</fullName>
    </submittedName>
</protein>
<dbReference type="AlphaFoldDB" id="A0A1X7V8P9"/>
<dbReference type="InterPro" id="IPR036770">
    <property type="entry name" value="Ankyrin_rpt-contain_sf"/>
</dbReference>
<dbReference type="PROSITE" id="PS50297">
    <property type="entry name" value="ANK_REP_REGION"/>
    <property type="match status" value="2"/>
</dbReference>
<dbReference type="PROSITE" id="PS50088">
    <property type="entry name" value="ANK_REPEAT"/>
    <property type="match status" value="2"/>
</dbReference>
<dbReference type="InterPro" id="IPR002110">
    <property type="entry name" value="Ankyrin_rpt"/>
</dbReference>
<evidence type="ECO:0000256" key="1">
    <source>
        <dbReference type="ARBA" id="ARBA00022737"/>
    </source>
</evidence>
<proteinExistence type="predicted"/>
<name>A0A1X7V8P9_AMPQE</name>
<evidence type="ECO:0000256" key="2">
    <source>
        <dbReference type="ARBA" id="ARBA00023043"/>
    </source>
</evidence>
<dbReference type="PANTHER" id="PTHR24198">
    <property type="entry name" value="ANKYRIN REPEAT AND PROTEIN KINASE DOMAIN-CONTAINING PROTEIN"/>
    <property type="match status" value="1"/>
</dbReference>
<feature type="repeat" description="ANK" evidence="3">
    <location>
        <begin position="95"/>
        <end position="127"/>
    </location>
</feature>